<dbReference type="Pfam" id="PF12070">
    <property type="entry name" value="SCAI"/>
    <property type="match status" value="1"/>
</dbReference>
<dbReference type="Proteomes" id="UP000631114">
    <property type="component" value="Unassembled WGS sequence"/>
</dbReference>
<evidence type="ECO:0008006" key="3">
    <source>
        <dbReference type="Google" id="ProtNLM"/>
    </source>
</evidence>
<dbReference type="OrthoDB" id="525027at2759"/>
<organism evidence="1 2">
    <name type="scientific">Coptis chinensis</name>
    <dbReference type="NCBI Taxonomy" id="261450"/>
    <lineage>
        <taxon>Eukaryota</taxon>
        <taxon>Viridiplantae</taxon>
        <taxon>Streptophyta</taxon>
        <taxon>Embryophyta</taxon>
        <taxon>Tracheophyta</taxon>
        <taxon>Spermatophyta</taxon>
        <taxon>Magnoliopsida</taxon>
        <taxon>Ranunculales</taxon>
        <taxon>Ranunculaceae</taxon>
        <taxon>Coptidoideae</taxon>
        <taxon>Coptis</taxon>
    </lineage>
</organism>
<dbReference type="GO" id="GO:0003714">
    <property type="term" value="F:transcription corepressor activity"/>
    <property type="evidence" value="ECO:0007669"/>
    <property type="project" value="InterPro"/>
</dbReference>
<evidence type="ECO:0000313" key="1">
    <source>
        <dbReference type="EMBL" id="KAF9624255.1"/>
    </source>
</evidence>
<dbReference type="GO" id="GO:0006351">
    <property type="term" value="P:DNA-templated transcription"/>
    <property type="evidence" value="ECO:0007669"/>
    <property type="project" value="InterPro"/>
</dbReference>
<dbReference type="EMBL" id="JADFTS010000001">
    <property type="protein sequence ID" value="KAF9624255.1"/>
    <property type="molecule type" value="Genomic_DNA"/>
</dbReference>
<accession>A0A835IUW4</accession>
<reference evidence="1 2" key="1">
    <citation type="submission" date="2020-10" db="EMBL/GenBank/DDBJ databases">
        <title>The Coptis chinensis genome and diversification of protoberbering-type alkaloids.</title>
        <authorList>
            <person name="Wang B."/>
            <person name="Shu S."/>
            <person name="Song C."/>
            <person name="Liu Y."/>
        </authorList>
    </citation>
    <scope>NUCLEOTIDE SEQUENCE [LARGE SCALE GENOMIC DNA]</scope>
    <source>
        <strain evidence="1">HL-2020</strain>
        <tissue evidence="1">Leaf</tissue>
    </source>
</reference>
<gene>
    <name evidence="1" type="ORF">IFM89_009163</name>
</gene>
<evidence type="ECO:0000313" key="2">
    <source>
        <dbReference type="Proteomes" id="UP000631114"/>
    </source>
</evidence>
<protein>
    <recommendedName>
        <fullName evidence="3">Protein SCAI</fullName>
    </recommendedName>
</protein>
<proteinExistence type="predicted"/>
<dbReference type="PANTHER" id="PTHR21243">
    <property type="entry name" value="PROTEIN SCAI"/>
    <property type="match status" value="1"/>
</dbReference>
<keyword evidence="2" id="KW-1185">Reference proteome</keyword>
<comment type="caution">
    <text evidence="1">The sequence shown here is derived from an EMBL/GenBank/DDBJ whole genome shotgun (WGS) entry which is preliminary data.</text>
</comment>
<dbReference type="InterPro" id="IPR022709">
    <property type="entry name" value="SCAI"/>
</dbReference>
<dbReference type="AlphaFoldDB" id="A0A835IUW4"/>
<name>A0A835IUW4_9MAGN</name>
<sequence length="239" mass="28551">MIYLTTAVPGNYTLDPIPFYISISILFNLHLHFRYDSNFQKVFKVYTQLWKFQQDNRQKLMESGLKRWEIGEIASQIAQLYYNQYLCTSEVSYLSESYIFYEAILSREYFKDRLSKEGQDINLANKQLRCIARFLIVCLVLNKRDMVFKLVDHFKVLVDECKRNFQETDFKDWKLVVQEIVRFLNNDTAFMNFRPLRFSLVLDSSTDNIQLLPSFDGKRSLKLRDAVLCSYHHNGVFYR</sequence>